<reference evidence="2" key="1">
    <citation type="submission" date="2024-05" db="EMBL/GenBank/DDBJ databases">
        <title>Alkalihalobacillus sp. strain MEB203 novel alkaliphilic bacterium from Lonar Lake, India.</title>
        <authorList>
            <person name="Joshi A."/>
            <person name="Thite S."/>
            <person name="Mengade P."/>
        </authorList>
    </citation>
    <scope>NUCLEOTIDE SEQUENCE</scope>
    <source>
        <strain evidence="2">MEB 203</strain>
    </source>
</reference>
<dbReference type="CDD" id="cd07762">
    <property type="entry name" value="CYTH-like_Pase_1"/>
    <property type="match status" value="1"/>
</dbReference>
<accession>A0ABT5VDT7</accession>
<dbReference type="EMBL" id="JAOTPO010000002">
    <property type="protein sequence ID" value="MDE5412648.1"/>
    <property type="molecule type" value="Genomic_DNA"/>
</dbReference>
<evidence type="ECO:0000259" key="1">
    <source>
        <dbReference type="PROSITE" id="PS51707"/>
    </source>
</evidence>
<dbReference type="PANTHER" id="PTHR34948">
    <property type="entry name" value="OS08G0299200 PROTEIN"/>
    <property type="match status" value="1"/>
</dbReference>
<dbReference type="SUPFAM" id="SSF55154">
    <property type="entry name" value="CYTH-like phosphatases"/>
    <property type="match status" value="1"/>
</dbReference>
<dbReference type="PROSITE" id="PS51707">
    <property type="entry name" value="CYTH"/>
    <property type="match status" value="1"/>
</dbReference>
<dbReference type="InterPro" id="IPR009195">
    <property type="entry name" value="Uncharacterised_YjbK"/>
</dbReference>
<organism evidence="2 3">
    <name type="scientific">Alkalihalobacterium chitinilyticum</name>
    <dbReference type="NCBI Taxonomy" id="2980103"/>
    <lineage>
        <taxon>Bacteria</taxon>
        <taxon>Bacillati</taxon>
        <taxon>Bacillota</taxon>
        <taxon>Bacilli</taxon>
        <taxon>Bacillales</taxon>
        <taxon>Bacillaceae</taxon>
        <taxon>Alkalihalobacterium</taxon>
    </lineage>
</organism>
<dbReference type="Gene3D" id="2.40.320.10">
    <property type="entry name" value="Hypothetical Protein Pfu-838710-001"/>
    <property type="match status" value="1"/>
</dbReference>
<dbReference type="RefSeq" id="WP_275117277.1">
    <property type="nucleotide sequence ID" value="NZ_JAOTPO010000002.1"/>
</dbReference>
<dbReference type="PANTHER" id="PTHR34948:SF2">
    <property type="entry name" value="TRIPHOSPHATE TUNNEL METALLOENZYME 3"/>
    <property type="match status" value="1"/>
</dbReference>
<dbReference type="InterPro" id="IPR033469">
    <property type="entry name" value="CYTH-like_dom_sf"/>
</dbReference>
<dbReference type="Proteomes" id="UP001148125">
    <property type="component" value="Unassembled WGS sequence"/>
</dbReference>
<name>A0ABT5VDT7_9BACI</name>
<dbReference type="SMART" id="SM01118">
    <property type="entry name" value="CYTH"/>
    <property type="match status" value="1"/>
</dbReference>
<dbReference type="Pfam" id="PF01928">
    <property type="entry name" value="CYTH"/>
    <property type="match status" value="1"/>
</dbReference>
<gene>
    <name evidence="2" type="ORF">N7Z68_04565</name>
</gene>
<protein>
    <submittedName>
        <fullName evidence="2">CYTH domain-containing protein</fullName>
    </submittedName>
</protein>
<sequence length="195" mass="22787">MTREIEIEAKNLLTKDELHRLQRYFSIKDNQFVSQTNHYFETNDFALKGKKSALRIREKNGQYVMTLKQPNEVGLMETNQSVSKEEADRMIETGKLPEGEVKEDIIALNVPLDPFTCLGSLTTSRAEVSYKNQLVVLDISQYFDMMDYELEIEGTSIEAVNSLFERLLQQHDIPKRPTKNKIIRFFERKQELQSF</sequence>
<evidence type="ECO:0000313" key="3">
    <source>
        <dbReference type="Proteomes" id="UP001148125"/>
    </source>
</evidence>
<evidence type="ECO:0000313" key="2">
    <source>
        <dbReference type="EMBL" id="MDE5412648.1"/>
    </source>
</evidence>
<comment type="caution">
    <text evidence="2">The sequence shown here is derived from an EMBL/GenBank/DDBJ whole genome shotgun (WGS) entry which is preliminary data.</text>
</comment>
<dbReference type="PIRSF" id="PIRSF012526">
    <property type="entry name" value="CYTH_UCP012526"/>
    <property type="match status" value="1"/>
</dbReference>
<dbReference type="InterPro" id="IPR023577">
    <property type="entry name" value="CYTH_domain"/>
</dbReference>
<keyword evidence="3" id="KW-1185">Reference proteome</keyword>
<proteinExistence type="predicted"/>
<feature type="domain" description="CYTH" evidence="1">
    <location>
        <begin position="4"/>
        <end position="192"/>
    </location>
</feature>